<dbReference type="GO" id="GO:0005886">
    <property type="term" value="C:plasma membrane"/>
    <property type="evidence" value="ECO:0007669"/>
    <property type="project" value="UniProtKB-SubCell"/>
</dbReference>
<evidence type="ECO:0000313" key="9">
    <source>
        <dbReference type="EMBL" id="MBD0825301.1"/>
    </source>
</evidence>
<evidence type="ECO:0000256" key="4">
    <source>
        <dbReference type="ARBA" id="ARBA00022692"/>
    </source>
</evidence>
<proteinExistence type="inferred from homology"/>
<comment type="similarity">
    <text evidence="7">Belongs to the binding-protein-dependent transport system permease family.</text>
</comment>
<sequence length="364" mass="40158">MSYKTNSLKHLALQKFKKNFWGVFSFGFVVFVGIISVFAYVFAPDSSQHANQMHLAIHSKKPGFKITMLTIPSELKIEQNVFDKIFFGTKSTDTEIPVSDYETNDGNLIYTEYASDGLKGVEKTISLSRFPNQSIDDFVKEKTFLFGTDKYGRDLLSRILVGARISFFIGFVAVFISLILGVFMGSIAGYFGGKADAVIMWVINVTWSIPTLLLVIAITLALGKGFWQVFIAVGLTMWVEVARVVRGQVISVKEQQYVTAARALGFGDFRIIVKHILPNIMAPVIVISAANFASAILIESGLSFLGIGAQPPMASWGAMIKDHYNYIILGKPYLALIPGLCIMSLVMAFMLIGNALRDALDVKN</sequence>
<evidence type="ECO:0000256" key="7">
    <source>
        <dbReference type="RuleBase" id="RU363032"/>
    </source>
</evidence>
<dbReference type="RefSeq" id="WP_188224588.1">
    <property type="nucleotide sequence ID" value="NZ_JACVXD010000012.1"/>
</dbReference>
<feature type="transmembrane region" description="Helical" evidence="7">
    <location>
        <begin position="280"/>
        <end position="298"/>
    </location>
</feature>
<keyword evidence="3" id="KW-1003">Cell membrane</keyword>
<feature type="transmembrane region" description="Helical" evidence="7">
    <location>
        <begin position="20"/>
        <end position="43"/>
    </location>
</feature>
<feature type="transmembrane region" description="Helical" evidence="7">
    <location>
        <begin position="333"/>
        <end position="356"/>
    </location>
</feature>
<protein>
    <submittedName>
        <fullName evidence="9">ABC transporter permease</fullName>
    </submittedName>
</protein>
<dbReference type="GO" id="GO:0055085">
    <property type="term" value="P:transmembrane transport"/>
    <property type="evidence" value="ECO:0007669"/>
    <property type="project" value="InterPro"/>
</dbReference>
<dbReference type="PANTHER" id="PTHR43386:SF1">
    <property type="entry name" value="D,D-DIPEPTIDE TRANSPORT SYSTEM PERMEASE PROTEIN DDPC-RELATED"/>
    <property type="match status" value="1"/>
</dbReference>
<keyword evidence="6 7" id="KW-0472">Membrane</keyword>
<evidence type="ECO:0000256" key="1">
    <source>
        <dbReference type="ARBA" id="ARBA00004651"/>
    </source>
</evidence>
<comment type="subcellular location">
    <subcellularLocation>
        <location evidence="1 7">Cell membrane</location>
        <topology evidence="1 7">Multi-pass membrane protein</topology>
    </subcellularLocation>
</comment>
<dbReference type="PANTHER" id="PTHR43386">
    <property type="entry name" value="OLIGOPEPTIDE TRANSPORT SYSTEM PERMEASE PROTEIN APPC"/>
    <property type="match status" value="1"/>
</dbReference>
<dbReference type="SUPFAM" id="SSF161098">
    <property type="entry name" value="MetI-like"/>
    <property type="match status" value="1"/>
</dbReference>
<feature type="transmembrane region" description="Helical" evidence="7">
    <location>
        <begin position="165"/>
        <end position="191"/>
    </location>
</feature>
<keyword evidence="2 7" id="KW-0813">Transport</keyword>
<name>A0A8J6Q0A7_9FLAO</name>
<dbReference type="CDD" id="cd06261">
    <property type="entry name" value="TM_PBP2"/>
    <property type="match status" value="1"/>
</dbReference>
<dbReference type="InterPro" id="IPR000515">
    <property type="entry name" value="MetI-like"/>
</dbReference>
<dbReference type="Pfam" id="PF00528">
    <property type="entry name" value="BPD_transp_1"/>
    <property type="match status" value="1"/>
</dbReference>
<comment type="caution">
    <text evidence="9">The sequence shown here is derived from an EMBL/GenBank/DDBJ whole genome shotgun (WGS) entry which is preliminary data.</text>
</comment>
<evidence type="ECO:0000259" key="8">
    <source>
        <dbReference type="PROSITE" id="PS50928"/>
    </source>
</evidence>
<organism evidence="9 10">
    <name type="scientific">Aestuariibaculum marinum</name>
    <dbReference type="NCBI Taxonomy" id="2683592"/>
    <lineage>
        <taxon>Bacteria</taxon>
        <taxon>Pseudomonadati</taxon>
        <taxon>Bacteroidota</taxon>
        <taxon>Flavobacteriia</taxon>
        <taxon>Flavobacteriales</taxon>
        <taxon>Flavobacteriaceae</taxon>
    </lineage>
</organism>
<dbReference type="Gene3D" id="1.10.3720.10">
    <property type="entry name" value="MetI-like"/>
    <property type="match status" value="1"/>
</dbReference>
<evidence type="ECO:0000256" key="5">
    <source>
        <dbReference type="ARBA" id="ARBA00022989"/>
    </source>
</evidence>
<keyword evidence="10" id="KW-1185">Reference proteome</keyword>
<accession>A0A8J6Q0A7</accession>
<dbReference type="InterPro" id="IPR035906">
    <property type="entry name" value="MetI-like_sf"/>
</dbReference>
<feature type="transmembrane region" description="Helical" evidence="7">
    <location>
        <begin position="226"/>
        <end position="245"/>
    </location>
</feature>
<dbReference type="AlphaFoldDB" id="A0A8J6Q0A7"/>
<evidence type="ECO:0000256" key="6">
    <source>
        <dbReference type="ARBA" id="ARBA00023136"/>
    </source>
</evidence>
<reference evidence="9 10" key="1">
    <citation type="journal article" date="2018" name="J. Microbiol.">
        <title>Aestuariibaculum marinum sp. nov., a marine bacterium isolated from seawater in South Korea.</title>
        <authorList>
            <person name="Choi J."/>
            <person name="Lee D."/>
            <person name="Jang J.H."/>
            <person name="Cha S."/>
            <person name="Seo T."/>
        </authorList>
    </citation>
    <scope>NUCLEOTIDE SEQUENCE [LARGE SCALE GENOMIC DNA]</scope>
    <source>
        <strain evidence="9 10">IP7</strain>
    </source>
</reference>
<feature type="transmembrane region" description="Helical" evidence="7">
    <location>
        <begin position="198"/>
        <end position="220"/>
    </location>
</feature>
<feature type="domain" description="ABC transmembrane type-1" evidence="8">
    <location>
        <begin position="163"/>
        <end position="353"/>
    </location>
</feature>
<dbReference type="PROSITE" id="PS50928">
    <property type="entry name" value="ABC_TM1"/>
    <property type="match status" value="1"/>
</dbReference>
<evidence type="ECO:0000256" key="2">
    <source>
        <dbReference type="ARBA" id="ARBA00022448"/>
    </source>
</evidence>
<dbReference type="EMBL" id="JACVXD010000012">
    <property type="protein sequence ID" value="MBD0825301.1"/>
    <property type="molecule type" value="Genomic_DNA"/>
</dbReference>
<evidence type="ECO:0000313" key="10">
    <source>
        <dbReference type="Proteomes" id="UP000621516"/>
    </source>
</evidence>
<evidence type="ECO:0000256" key="3">
    <source>
        <dbReference type="ARBA" id="ARBA00022475"/>
    </source>
</evidence>
<keyword evidence="5 7" id="KW-1133">Transmembrane helix</keyword>
<dbReference type="Proteomes" id="UP000621516">
    <property type="component" value="Unassembled WGS sequence"/>
</dbReference>
<dbReference type="InterPro" id="IPR050366">
    <property type="entry name" value="BP-dependent_transpt_permease"/>
</dbReference>
<keyword evidence="4 7" id="KW-0812">Transmembrane</keyword>
<gene>
    <name evidence="9" type="ORF">ICJ85_14875</name>
</gene>